<keyword evidence="2" id="KW-1185">Reference proteome</keyword>
<sequence length="247" mass="28570">MIDKSMSHFSTIGFDVKTSDDLLLLTENILQMAHRYSTHKKAVYFCYTDPSGAQIWVCKDKKRGDIINTIPSFLPKQTQKIGVLKIKPKGTNKKVFAHAWLNPIYYDNHSIDGDFPLVIHLPDYLNHQIKKNAQTAYLTLFANDVELYVDTHEFYKCNDKGGVKIAHESFFAIEVFDKIPHSQVLVSGTVLKSELRTNQLTNNPFYWCLIQTYASNYEAVYPFDMFYKIPEVGNIIFGKYWITGRFE</sequence>
<protein>
    <submittedName>
        <fullName evidence="1">Uncharacterized protein</fullName>
    </submittedName>
</protein>
<organism evidence="1 2">
    <name type="scientific">Moraxella pluranimalium</name>
    <dbReference type="NCBI Taxonomy" id="470453"/>
    <lineage>
        <taxon>Bacteria</taxon>
        <taxon>Pseudomonadati</taxon>
        <taxon>Pseudomonadota</taxon>
        <taxon>Gammaproteobacteria</taxon>
        <taxon>Moraxellales</taxon>
        <taxon>Moraxellaceae</taxon>
        <taxon>Moraxella</taxon>
    </lineage>
</organism>
<name>A0A1T0CRW8_9GAMM</name>
<evidence type="ECO:0000313" key="2">
    <source>
        <dbReference type="Proteomes" id="UP000189800"/>
    </source>
</evidence>
<dbReference type="Proteomes" id="UP000189800">
    <property type="component" value="Unassembled WGS sequence"/>
</dbReference>
<gene>
    <name evidence="1" type="ORF">B0680_02975</name>
</gene>
<dbReference type="EMBL" id="MUYU01000007">
    <property type="protein sequence ID" value="OOS25080.1"/>
    <property type="molecule type" value="Genomic_DNA"/>
</dbReference>
<dbReference type="STRING" id="470453.B0680_02975"/>
<comment type="caution">
    <text evidence="1">The sequence shown here is derived from an EMBL/GenBank/DDBJ whole genome shotgun (WGS) entry which is preliminary data.</text>
</comment>
<reference evidence="1 2" key="1">
    <citation type="submission" date="2017-02" db="EMBL/GenBank/DDBJ databases">
        <title>Draft genome sequence of Moraxella pluranimalium CCUG 54913T type strain.</title>
        <authorList>
            <person name="Salva-Serra F."/>
            <person name="Engstrom-Jakobsson H."/>
            <person name="Thorell K."/>
            <person name="Jaen-Luchoro D."/>
            <person name="Gonzales-Siles L."/>
            <person name="Karlsson R."/>
            <person name="Yazdan S."/>
            <person name="Boulund F."/>
            <person name="Johnning A."/>
            <person name="Engstrand L."/>
            <person name="Kristiansson E."/>
            <person name="Moore E."/>
        </authorList>
    </citation>
    <scope>NUCLEOTIDE SEQUENCE [LARGE SCALE GENOMIC DNA]</scope>
    <source>
        <strain evidence="1 2">CCUG 54913</strain>
    </source>
</reference>
<evidence type="ECO:0000313" key="1">
    <source>
        <dbReference type="EMBL" id="OOS25080.1"/>
    </source>
</evidence>
<dbReference type="AlphaFoldDB" id="A0A1T0CRW8"/>
<accession>A0A1T0CRW8</accession>
<proteinExistence type="predicted"/>